<protein>
    <submittedName>
        <fullName evidence="1">Uncharacterized protein</fullName>
    </submittedName>
</protein>
<organism evidence="1 2">
    <name type="scientific">Stephania cephalantha</name>
    <dbReference type="NCBI Taxonomy" id="152367"/>
    <lineage>
        <taxon>Eukaryota</taxon>
        <taxon>Viridiplantae</taxon>
        <taxon>Streptophyta</taxon>
        <taxon>Embryophyta</taxon>
        <taxon>Tracheophyta</taxon>
        <taxon>Spermatophyta</taxon>
        <taxon>Magnoliopsida</taxon>
        <taxon>Ranunculales</taxon>
        <taxon>Menispermaceae</taxon>
        <taxon>Menispermoideae</taxon>
        <taxon>Cissampelideae</taxon>
        <taxon>Stephania</taxon>
    </lineage>
</organism>
<accession>A0AAP0IRL5</accession>
<dbReference type="EMBL" id="JBBNAG010000007">
    <property type="protein sequence ID" value="KAK9119462.1"/>
    <property type="molecule type" value="Genomic_DNA"/>
</dbReference>
<gene>
    <name evidence="1" type="ORF">Scep_017555</name>
</gene>
<keyword evidence="2" id="KW-1185">Reference proteome</keyword>
<evidence type="ECO:0000313" key="1">
    <source>
        <dbReference type="EMBL" id="KAK9119462.1"/>
    </source>
</evidence>
<evidence type="ECO:0000313" key="2">
    <source>
        <dbReference type="Proteomes" id="UP001419268"/>
    </source>
</evidence>
<reference evidence="1 2" key="1">
    <citation type="submission" date="2024-01" db="EMBL/GenBank/DDBJ databases">
        <title>Genome assemblies of Stephania.</title>
        <authorList>
            <person name="Yang L."/>
        </authorList>
    </citation>
    <scope>NUCLEOTIDE SEQUENCE [LARGE SCALE GENOMIC DNA]</scope>
    <source>
        <strain evidence="1">JXDWG</strain>
        <tissue evidence="1">Leaf</tissue>
    </source>
</reference>
<comment type="caution">
    <text evidence="1">The sequence shown here is derived from an EMBL/GenBank/DDBJ whole genome shotgun (WGS) entry which is preliminary data.</text>
</comment>
<dbReference type="Proteomes" id="UP001419268">
    <property type="component" value="Unassembled WGS sequence"/>
</dbReference>
<sequence length="63" mass="7182">MVISFMGGTKSVANLRQWYTITNEQAADPNLMNSTSNAQILVVSSFLKYRFGFFMSILPLWNM</sequence>
<dbReference type="AlphaFoldDB" id="A0AAP0IRL5"/>
<name>A0AAP0IRL5_9MAGN</name>
<proteinExistence type="predicted"/>